<dbReference type="Proteomes" id="UP000266239">
    <property type="component" value="Unassembled WGS sequence"/>
</dbReference>
<dbReference type="VEuPathDB" id="FungiDB:H257_11401"/>
<dbReference type="AlphaFoldDB" id="A0A397B9U5"/>
<dbReference type="GO" id="GO:0003677">
    <property type="term" value="F:DNA binding"/>
    <property type="evidence" value="ECO:0007669"/>
    <property type="project" value="TreeGrafter"/>
</dbReference>
<evidence type="ECO:0000313" key="3">
    <source>
        <dbReference type="Proteomes" id="UP000266239"/>
    </source>
</evidence>
<dbReference type="InterPro" id="IPR004875">
    <property type="entry name" value="DDE_SF_endonuclease_dom"/>
</dbReference>
<dbReference type="Pfam" id="PF03184">
    <property type="entry name" value="DDE_1"/>
    <property type="match status" value="1"/>
</dbReference>
<comment type="caution">
    <text evidence="2">The sequence shown here is derived from an EMBL/GenBank/DDBJ whole genome shotgun (WGS) entry which is preliminary data.</text>
</comment>
<reference evidence="2 3" key="1">
    <citation type="submission" date="2018-08" db="EMBL/GenBank/DDBJ databases">
        <title>Aphanomyces genome sequencing and annotation.</title>
        <authorList>
            <person name="Minardi D."/>
            <person name="Oidtmann B."/>
            <person name="Van Der Giezen M."/>
            <person name="Studholme D.J."/>
        </authorList>
    </citation>
    <scope>NUCLEOTIDE SEQUENCE [LARGE SCALE GENOMIC DNA]</scope>
    <source>
        <strain evidence="2 3">Yx</strain>
    </source>
</reference>
<dbReference type="PANTHER" id="PTHR19303:SF57">
    <property type="entry name" value="HTH CENPB-TYPE DOMAIN-CONTAINING PROTEIN"/>
    <property type="match status" value="1"/>
</dbReference>
<accession>A0A397B9U5</accession>
<dbReference type="PANTHER" id="PTHR19303">
    <property type="entry name" value="TRANSPOSON"/>
    <property type="match status" value="1"/>
</dbReference>
<evidence type="ECO:0000259" key="1">
    <source>
        <dbReference type="Pfam" id="PF03184"/>
    </source>
</evidence>
<gene>
    <name evidence="2" type="ORF">DYB25_008015</name>
</gene>
<protein>
    <recommendedName>
        <fullName evidence="1">DDE-1 domain-containing protein</fullName>
    </recommendedName>
</protein>
<dbReference type="EMBL" id="QUTA01005105">
    <property type="protein sequence ID" value="RHY17180.1"/>
    <property type="molecule type" value="Genomic_DNA"/>
</dbReference>
<name>A0A397B9U5_APHAT</name>
<organism evidence="2 3">
    <name type="scientific">Aphanomyces astaci</name>
    <name type="common">Crayfish plague agent</name>
    <dbReference type="NCBI Taxonomy" id="112090"/>
    <lineage>
        <taxon>Eukaryota</taxon>
        <taxon>Sar</taxon>
        <taxon>Stramenopiles</taxon>
        <taxon>Oomycota</taxon>
        <taxon>Saprolegniomycetes</taxon>
        <taxon>Saprolegniales</taxon>
        <taxon>Verrucalvaceae</taxon>
        <taxon>Aphanomyces</taxon>
    </lineage>
</organism>
<dbReference type="GO" id="GO:0005634">
    <property type="term" value="C:nucleus"/>
    <property type="evidence" value="ECO:0007669"/>
    <property type="project" value="TreeGrafter"/>
</dbReference>
<dbReference type="InterPro" id="IPR050863">
    <property type="entry name" value="CenT-Element_Derived"/>
</dbReference>
<proteinExistence type="predicted"/>
<feature type="domain" description="DDE-1" evidence="1">
    <location>
        <begin position="193"/>
        <end position="371"/>
    </location>
</feature>
<sequence>MLLKMRDASKRELEAMTGIPRSNLSRWGQQADLLMSFDGNKKRFNLEGAGRPVELPCEDGLEILMHKLRDAERAVTCTHLINYLKRHHKEWLAEYHASRRSGYKSLLRLLQRFCARHGFTRQKPAKAKKSQVGLAATRSAFALDFHKAFCGYGDDVIVNVDETGMHYDMPPHAIWSVRGTPAKISSGEKHSYRMTAVLGARANGDKLPILFIMRGEPGGLIERNEFDSFPIGHYYAVQDSAWMDERVWAFYLRTVLKPRVQEPTVLLMDNFDPHVSKQGLRIATEECGCVVAAIPPNATSVVQPLDVGVMAPFKRHLRDLWLEEELIEGEDSDDEDVDLMTVTAQQKRLAMILRAIKAWARFTPDEIRSSFIKAIPKHQ</sequence>
<evidence type="ECO:0000313" key="2">
    <source>
        <dbReference type="EMBL" id="RHY17180.1"/>
    </source>
</evidence>